<organism evidence="2 3">
    <name type="scientific">Solidesulfovibrio fructosivorans JJ]</name>
    <dbReference type="NCBI Taxonomy" id="596151"/>
    <lineage>
        <taxon>Bacteria</taxon>
        <taxon>Pseudomonadati</taxon>
        <taxon>Thermodesulfobacteriota</taxon>
        <taxon>Desulfovibrionia</taxon>
        <taxon>Desulfovibrionales</taxon>
        <taxon>Desulfovibrionaceae</taxon>
        <taxon>Solidesulfovibrio</taxon>
    </lineage>
</organism>
<sequence>MARNFLTGVLGDANLLMAAAAFNFRKWMRKMAHCFVLILLWLRGETRDDLPTQPVG</sequence>
<name>E1JXU1_SOLFR</name>
<evidence type="ECO:0000256" key="1">
    <source>
        <dbReference type="SAM" id="Phobius"/>
    </source>
</evidence>
<keyword evidence="3" id="KW-1185">Reference proteome</keyword>
<dbReference type="Proteomes" id="UP000006250">
    <property type="component" value="Unassembled WGS sequence"/>
</dbReference>
<reference evidence="2 3" key="1">
    <citation type="submission" date="2010-08" db="EMBL/GenBank/DDBJ databases">
        <title>The draft genome of Desulfovibrio fructosovorans JJ.</title>
        <authorList>
            <consortium name="US DOE Joint Genome Institute (JGI-PGF)"/>
            <person name="Lucas S."/>
            <person name="Copeland A."/>
            <person name="Lapidus A."/>
            <person name="Cheng J.-F."/>
            <person name="Bruce D."/>
            <person name="Goodwin L."/>
            <person name="Pitluck S."/>
            <person name="Land M.L."/>
            <person name="Hauser L."/>
            <person name="Chang Y.-J."/>
            <person name="Jeffries C."/>
            <person name="Wall J.D."/>
            <person name="Stahl D.A."/>
            <person name="Arkin A.P."/>
            <person name="Dehal P."/>
            <person name="Stolyar S.M."/>
            <person name="Hazen T.C."/>
            <person name="Woyke T.J."/>
        </authorList>
    </citation>
    <scope>NUCLEOTIDE SEQUENCE [LARGE SCALE GENOMIC DNA]</scope>
    <source>
        <strain evidence="2 3">JJ</strain>
    </source>
</reference>
<dbReference type="EMBL" id="AECZ01000015">
    <property type="protein sequence ID" value="EFL50864.1"/>
    <property type="molecule type" value="Genomic_DNA"/>
</dbReference>
<gene>
    <name evidence="2" type="ORF">DesfrDRAFT_2440</name>
</gene>
<dbReference type="AlphaFoldDB" id="E1JXU1"/>
<accession>E1JXU1</accession>
<comment type="caution">
    <text evidence="2">The sequence shown here is derived from an EMBL/GenBank/DDBJ whole genome shotgun (WGS) entry which is preliminary data.</text>
</comment>
<keyword evidence="1" id="KW-0812">Transmembrane</keyword>
<keyword evidence="1" id="KW-1133">Transmembrane helix</keyword>
<protein>
    <submittedName>
        <fullName evidence="2">Uncharacterized protein</fullName>
    </submittedName>
</protein>
<evidence type="ECO:0000313" key="3">
    <source>
        <dbReference type="Proteomes" id="UP000006250"/>
    </source>
</evidence>
<evidence type="ECO:0000313" key="2">
    <source>
        <dbReference type="EMBL" id="EFL50864.1"/>
    </source>
</evidence>
<feature type="transmembrane region" description="Helical" evidence="1">
    <location>
        <begin position="6"/>
        <end position="24"/>
    </location>
</feature>
<keyword evidence="1" id="KW-0472">Membrane</keyword>
<proteinExistence type="predicted"/>